<dbReference type="InterPro" id="IPR011011">
    <property type="entry name" value="Znf_FYVE_PHD"/>
</dbReference>
<dbReference type="EMBL" id="SDOX01000021">
    <property type="protein sequence ID" value="TFJ83686.1"/>
    <property type="molecule type" value="Genomic_DNA"/>
</dbReference>
<feature type="compositionally biased region" description="Basic and acidic residues" evidence="5">
    <location>
        <begin position="482"/>
        <end position="509"/>
    </location>
</feature>
<dbReference type="PROSITE" id="PS01359">
    <property type="entry name" value="ZF_PHD_1"/>
    <property type="match status" value="1"/>
</dbReference>
<sequence>MDGWIVTTVPSRSCYDAEADEEEDVELVQIMGSAAVTCDEDGGDQAVPSPLTTESACEGKGGCVGAWGMHTIVTKPIVLRQKGPMGGKADTGFGMGTCIRARTSHHPTVYPPLNCTYPVTHAVPARMVVKKKRLEEEDAEVTGILARVPPSSLPPPSPLGAGRQAREGASSPESGGSSLSSTCSSPSLSSGLDVSERDEDLGGSCREGEGMDGDMDSTFLGPFPGTTPDHHGFQKHHVPEEARVDVEEGGEMEEREQKEGEGGAEVGVENAVIGGRPQRKRKVPSWLAETDEYGGSSDSLYEPGHGPYRRPRKLRCPPARDMRYSPALPPFFPPSLDLAYPSHAAPPAGPEPQAGLPSSLSLSLIVQPLSSKARPCSRLSQCALSDFSFSPGPDGLGLGFDFPLDNAEAEGRHVLEGPGASEGRWGEEVGVAEEEEEEEGGGGCRWGGPLGSGGRRDEPGLGLQGEGGKGGERAVESGCMEARGEEEGEGRREGEEEGRQGGEVREEAGGKGGPGEAPQLAEGQRTRRAAALKACAVWQGPGDGEEGGEEAMGKEEGKEWPEVGMPVRRGRGRPPGRKRGRGRGRGRGRSVVGERGLVDTEGGREDGLKDERGMAPTAVRGGGGRGWGRGRGRGRGGRGRGGEEGEEGAVPSLRPRPDRARAGETEAGPWVGDRGEEEGGEGGEEGGKEGGKPARSLPSQEASRAVEGDGQAMEAAVGLKAGEEGRAVGHTEEESEEAAVDRRHGLRKPSSPTPKEQAPPTEETFRQPDQEDVQGPEIPAVPTWGGVIRDCASVQDAEAPEAFVFSPTTPLPPLLSRPPAWKLGSPRSACKTPKPGATRQELSPPATALGSTPVPPTAPTPVAERVSSPSQAPPAPAKRKRGRPRKHLARTSHGVQARERGPAQGEGGGKLSRRTQGKDCVPRGMEEANKGEKVTALFDEDGASESKGAGKGSAEERVSVDMVVAGREERNGAKDEQEEGDQGGTKGTGAPCDVCGRNDSMEDNAMVLCDGCHVAVHQRCYGLPAAPRGMWFCEKCKWEKANDFKSAAAAPPPEEGAPASITPTSFPPIACHFCGQTSGAMKGSRDKRLWGHVVCVRHDPEAFFQDPNRLAVLVFHRFKTSPSRTKLCGICHDAGGLTVPCPWPECKTQVHARCAQRHGLVHLDASFGHALPLIYCPDHESRRLDPFSLVSLAKPALAGSAGRALVQAMEEKLSGQGTAYEEVDAFGRDLAGIVEELRSSKRPSTDHALAEELQSRLELLKRSSLTATSMLTRKGKEKCDVEK</sequence>
<dbReference type="Pfam" id="PF13832">
    <property type="entry name" value="zf-HC5HC2H_2"/>
    <property type="match status" value="1"/>
</dbReference>
<dbReference type="GO" id="GO:0008270">
    <property type="term" value="F:zinc ion binding"/>
    <property type="evidence" value="ECO:0007669"/>
    <property type="project" value="UniProtKB-KW"/>
</dbReference>
<accession>A0A4D9CXG7</accession>
<keyword evidence="2 4" id="KW-0863">Zinc-finger</keyword>
<keyword evidence="1" id="KW-0479">Metal-binding</keyword>
<dbReference type="PROSITE" id="PS51805">
    <property type="entry name" value="EPHD"/>
    <property type="match status" value="1"/>
</dbReference>
<reference evidence="8 9" key="1">
    <citation type="submission" date="2019-01" db="EMBL/GenBank/DDBJ databases">
        <title>Nuclear Genome Assembly of the Microalgal Biofuel strain Nannochloropsis salina CCMP1776.</title>
        <authorList>
            <person name="Hovde B."/>
        </authorList>
    </citation>
    <scope>NUCLEOTIDE SEQUENCE [LARGE SCALE GENOMIC DNA]</scope>
    <source>
        <strain evidence="8 9">CCMP1776</strain>
    </source>
</reference>
<feature type="compositionally biased region" description="Basic residues" evidence="5">
    <location>
        <begin position="877"/>
        <end position="890"/>
    </location>
</feature>
<evidence type="ECO:0008006" key="10">
    <source>
        <dbReference type="Google" id="ProtNLM"/>
    </source>
</evidence>
<name>A0A4D9CXG7_9STRA</name>
<evidence type="ECO:0000259" key="7">
    <source>
        <dbReference type="PROSITE" id="PS51805"/>
    </source>
</evidence>
<dbReference type="SMART" id="SM00249">
    <property type="entry name" value="PHD"/>
    <property type="match status" value="2"/>
</dbReference>
<dbReference type="Gene3D" id="3.30.40.10">
    <property type="entry name" value="Zinc/RING finger domain, C3HC4 (zinc finger)"/>
    <property type="match status" value="2"/>
</dbReference>
<evidence type="ECO:0000256" key="3">
    <source>
        <dbReference type="ARBA" id="ARBA00022833"/>
    </source>
</evidence>
<dbReference type="SUPFAM" id="SSF57903">
    <property type="entry name" value="FYVE/PHD zinc finger"/>
    <property type="match status" value="1"/>
</dbReference>
<feature type="domain" description="PHD-type" evidence="6">
    <location>
        <begin position="989"/>
        <end position="1039"/>
    </location>
</feature>
<dbReference type="InterPro" id="IPR013083">
    <property type="entry name" value="Znf_RING/FYVE/PHD"/>
</dbReference>
<dbReference type="InterPro" id="IPR019787">
    <property type="entry name" value="Znf_PHD-finger"/>
</dbReference>
<dbReference type="InterPro" id="IPR001965">
    <property type="entry name" value="Znf_PHD"/>
</dbReference>
<proteinExistence type="predicted"/>
<feature type="compositionally biased region" description="Basic and acidic residues" evidence="5">
    <location>
        <begin position="721"/>
        <end position="732"/>
    </location>
</feature>
<keyword evidence="3" id="KW-0862">Zinc</keyword>
<evidence type="ECO:0000256" key="5">
    <source>
        <dbReference type="SAM" id="MobiDB-lite"/>
    </source>
</evidence>
<evidence type="ECO:0000259" key="6">
    <source>
        <dbReference type="PROSITE" id="PS50016"/>
    </source>
</evidence>
<dbReference type="PROSITE" id="PS50016">
    <property type="entry name" value="ZF_PHD_2"/>
    <property type="match status" value="1"/>
</dbReference>
<evidence type="ECO:0000256" key="1">
    <source>
        <dbReference type="ARBA" id="ARBA00022723"/>
    </source>
</evidence>
<protein>
    <recommendedName>
        <fullName evidence="10">PHD-type domain-containing protein</fullName>
    </recommendedName>
</protein>
<evidence type="ECO:0000313" key="8">
    <source>
        <dbReference type="EMBL" id="TFJ83686.1"/>
    </source>
</evidence>
<feature type="compositionally biased region" description="Acidic residues" evidence="5">
    <location>
        <begin position="675"/>
        <end position="684"/>
    </location>
</feature>
<feature type="compositionally biased region" description="Basic and acidic residues" evidence="5">
    <location>
        <begin position="966"/>
        <end position="975"/>
    </location>
</feature>
<evidence type="ECO:0000313" key="9">
    <source>
        <dbReference type="Proteomes" id="UP000355283"/>
    </source>
</evidence>
<feature type="compositionally biased region" description="Basic and acidic residues" evidence="5">
    <location>
        <begin position="228"/>
        <end position="246"/>
    </location>
</feature>
<dbReference type="PANTHER" id="PTHR13793">
    <property type="entry name" value="PHD FINGER PROTEINS"/>
    <property type="match status" value="1"/>
</dbReference>
<feature type="compositionally biased region" description="Low complexity" evidence="5">
    <location>
        <begin position="860"/>
        <end position="870"/>
    </location>
</feature>
<feature type="compositionally biased region" description="Basic residues" evidence="5">
    <location>
        <begin position="568"/>
        <end position="588"/>
    </location>
</feature>
<feature type="region of interest" description="Disordered" evidence="5">
    <location>
        <begin position="141"/>
        <end position="311"/>
    </location>
</feature>
<feature type="compositionally biased region" description="Basic and acidic residues" evidence="5">
    <location>
        <begin position="551"/>
        <end position="561"/>
    </location>
</feature>
<dbReference type="InterPro" id="IPR050701">
    <property type="entry name" value="Histone_Mod_Regulator"/>
</dbReference>
<feature type="compositionally biased region" description="Acidic residues" evidence="5">
    <location>
        <begin position="431"/>
        <end position="440"/>
    </location>
</feature>
<gene>
    <name evidence="8" type="ORF">NSK_004790</name>
</gene>
<feature type="compositionally biased region" description="Low complexity" evidence="5">
    <location>
        <begin position="266"/>
        <end position="275"/>
    </location>
</feature>
<comment type="caution">
    <text evidence="8">The sequence shown here is derived from an EMBL/GenBank/DDBJ whole genome shotgun (WGS) entry which is preliminary data.</text>
</comment>
<dbReference type="OrthoDB" id="20839at2759"/>
<feature type="compositionally biased region" description="Basic and acidic residues" evidence="5">
    <location>
        <begin position="655"/>
        <end position="664"/>
    </location>
</feature>
<feature type="compositionally biased region" description="Gly residues" evidence="5">
    <location>
        <begin position="441"/>
        <end position="453"/>
    </location>
</feature>
<dbReference type="CDD" id="cd15492">
    <property type="entry name" value="PHD_BRPF_JADE_like"/>
    <property type="match status" value="1"/>
</dbReference>
<feature type="compositionally biased region" description="Low complexity" evidence="5">
    <location>
        <begin position="170"/>
        <end position="192"/>
    </location>
</feature>
<organism evidence="8 9">
    <name type="scientific">Nannochloropsis salina CCMP1776</name>
    <dbReference type="NCBI Taxonomy" id="1027361"/>
    <lineage>
        <taxon>Eukaryota</taxon>
        <taxon>Sar</taxon>
        <taxon>Stramenopiles</taxon>
        <taxon>Ochrophyta</taxon>
        <taxon>Eustigmatophyceae</taxon>
        <taxon>Eustigmatales</taxon>
        <taxon>Monodopsidaceae</taxon>
        <taxon>Microchloropsis</taxon>
        <taxon>Microchloropsis salina</taxon>
    </lineage>
</organism>
<feature type="compositionally biased region" description="Basic and acidic residues" evidence="5">
    <location>
        <begin position="596"/>
        <end position="613"/>
    </location>
</feature>
<feature type="region of interest" description="Disordered" evidence="5">
    <location>
        <begin position="431"/>
        <end position="784"/>
    </location>
</feature>
<evidence type="ECO:0000256" key="4">
    <source>
        <dbReference type="PROSITE-ProRule" id="PRU00146"/>
    </source>
</evidence>
<dbReference type="GO" id="GO:0006357">
    <property type="term" value="P:regulation of transcription by RNA polymerase II"/>
    <property type="evidence" value="ECO:0007669"/>
    <property type="project" value="TreeGrafter"/>
</dbReference>
<feature type="compositionally biased region" description="Basic and acidic residues" evidence="5">
    <location>
        <begin position="916"/>
        <end position="933"/>
    </location>
</feature>
<feature type="compositionally biased region" description="Basic residues" evidence="5">
    <location>
        <begin position="628"/>
        <end position="638"/>
    </location>
</feature>
<dbReference type="Proteomes" id="UP000355283">
    <property type="component" value="Unassembled WGS sequence"/>
</dbReference>
<dbReference type="CDD" id="cd15571">
    <property type="entry name" value="ePHD"/>
    <property type="match status" value="1"/>
</dbReference>
<dbReference type="PANTHER" id="PTHR13793:SF107">
    <property type="entry name" value="BROMODOMAIN-CONTAINING PROTEIN HOMOLOG"/>
    <property type="match status" value="1"/>
</dbReference>
<keyword evidence="9" id="KW-1185">Reference proteome</keyword>
<evidence type="ECO:0000256" key="2">
    <source>
        <dbReference type="ARBA" id="ARBA00022771"/>
    </source>
</evidence>
<feature type="domain" description="PHD-type" evidence="7">
    <location>
        <begin position="1068"/>
        <end position="1180"/>
    </location>
</feature>
<dbReference type="InterPro" id="IPR034732">
    <property type="entry name" value="EPHD"/>
</dbReference>
<dbReference type="Pfam" id="PF13831">
    <property type="entry name" value="PHD_2"/>
    <property type="match status" value="1"/>
</dbReference>
<dbReference type="InterPro" id="IPR019786">
    <property type="entry name" value="Zinc_finger_PHD-type_CS"/>
</dbReference>
<feature type="region of interest" description="Disordered" evidence="5">
    <location>
        <begin position="804"/>
        <end position="990"/>
    </location>
</feature>